<dbReference type="Gene3D" id="3.40.630.30">
    <property type="match status" value="1"/>
</dbReference>
<dbReference type="PANTHER" id="PTHR43792:SF8">
    <property type="entry name" value="[RIBOSOMAL PROTEIN US5]-ALANINE N-ACETYLTRANSFERASE"/>
    <property type="match status" value="1"/>
</dbReference>
<dbReference type="GO" id="GO:0016747">
    <property type="term" value="F:acyltransferase activity, transferring groups other than amino-acyl groups"/>
    <property type="evidence" value="ECO:0007669"/>
    <property type="project" value="InterPro"/>
</dbReference>
<protein>
    <submittedName>
        <fullName evidence="5">GNAT family N-acetyltransferase</fullName>
    </submittedName>
</protein>
<evidence type="ECO:0000313" key="5">
    <source>
        <dbReference type="EMBL" id="OLQ79046.1"/>
    </source>
</evidence>
<keyword evidence="6" id="KW-1185">Reference proteome</keyword>
<keyword evidence="1 5" id="KW-0808">Transferase</keyword>
<feature type="domain" description="N-acetyltransferase" evidence="4">
    <location>
        <begin position="22"/>
        <end position="192"/>
    </location>
</feature>
<dbReference type="RefSeq" id="WP_075762850.1">
    <property type="nucleotide sequence ID" value="NZ_MJIL01000052.1"/>
</dbReference>
<dbReference type="AlphaFoldDB" id="A0A1Q9GV91"/>
<dbReference type="InterPro" id="IPR051531">
    <property type="entry name" value="N-acetyltransferase"/>
</dbReference>
<evidence type="ECO:0000256" key="2">
    <source>
        <dbReference type="ARBA" id="ARBA00023315"/>
    </source>
</evidence>
<name>A0A1Q9GV91_9GAMM</name>
<dbReference type="SUPFAM" id="SSF55729">
    <property type="entry name" value="Acyl-CoA N-acyltransferases (Nat)"/>
    <property type="match status" value="1"/>
</dbReference>
<evidence type="ECO:0000256" key="3">
    <source>
        <dbReference type="ARBA" id="ARBA00038502"/>
    </source>
</evidence>
<comment type="caution">
    <text evidence="5">The sequence shown here is derived from an EMBL/GenBank/DDBJ whole genome shotgun (WGS) entry which is preliminary data.</text>
</comment>
<gene>
    <name evidence="5" type="ORF">BIT28_14510</name>
</gene>
<evidence type="ECO:0000259" key="4">
    <source>
        <dbReference type="PROSITE" id="PS51186"/>
    </source>
</evidence>
<sequence>MQNKDKYQSLKQGHSCPLNNTLSVRLIQQSDFDDIVKMLGNPAVNQYLYFAPSPIEVYEAFFTPIIENTRQAIANKEWPDSPTLVIRDAEGTYMGMLGITPVMMLAGNFEVGHQLPEHAWGQGVGTLGCQFATALAFEQLGAHKVCADCYAGNIGSARVLEKTGFILEGRQQDYYRLENGFDDRLWFGMTLEQFTEQRPENCPEQGSEQGPK</sequence>
<accession>A0A1Q9GV91</accession>
<proteinExistence type="inferred from homology"/>
<dbReference type="Proteomes" id="UP000186905">
    <property type="component" value="Unassembled WGS sequence"/>
</dbReference>
<dbReference type="InterPro" id="IPR016181">
    <property type="entry name" value="Acyl_CoA_acyltransferase"/>
</dbReference>
<dbReference type="Pfam" id="PF13302">
    <property type="entry name" value="Acetyltransf_3"/>
    <property type="match status" value="1"/>
</dbReference>
<dbReference type="STRING" id="1903952.BIT28_14510"/>
<keyword evidence="2" id="KW-0012">Acyltransferase</keyword>
<dbReference type="OrthoDB" id="9801656at2"/>
<evidence type="ECO:0000256" key="1">
    <source>
        <dbReference type="ARBA" id="ARBA00022679"/>
    </source>
</evidence>
<organism evidence="5 6">
    <name type="scientific">Photobacterium proteolyticum</name>
    <dbReference type="NCBI Taxonomy" id="1903952"/>
    <lineage>
        <taxon>Bacteria</taxon>
        <taxon>Pseudomonadati</taxon>
        <taxon>Pseudomonadota</taxon>
        <taxon>Gammaproteobacteria</taxon>
        <taxon>Vibrionales</taxon>
        <taxon>Vibrionaceae</taxon>
        <taxon>Photobacterium</taxon>
    </lineage>
</organism>
<comment type="similarity">
    <text evidence="3">Belongs to the acetyltransferase family. RimJ subfamily.</text>
</comment>
<dbReference type="PROSITE" id="PS51186">
    <property type="entry name" value="GNAT"/>
    <property type="match status" value="1"/>
</dbReference>
<dbReference type="InterPro" id="IPR000182">
    <property type="entry name" value="GNAT_dom"/>
</dbReference>
<evidence type="ECO:0000313" key="6">
    <source>
        <dbReference type="Proteomes" id="UP000186905"/>
    </source>
</evidence>
<dbReference type="PANTHER" id="PTHR43792">
    <property type="entry name" value="GNAT FAMILY, PUTATIVE (AFU_ORTHOLOGUE AFUA_3G00765)-RELATED-RELATED"/>
    <property type="match status" value="1"/>
</dbReference>
<reference evidence="5 6" key="1">
    <citation type="submission" date="2016-09" db="EMBL/GenBank/DDBJ databases">
        <title>Photobacterium proteolyticum sp. nov. a protease producing bacterium isolated from ocean sediments of Laizhou Bay.</title>
        <authorList>
            <person name="Li Y."/>
        </authorList>
    </citation>
    <scope>NUCLEOTIDE SEQUENCE [LARGE SCALE GENOMIC DNA]</scope>
    <source>
        <strain evidence="5 6">13-12</strain>
    </source>
</reference>
<dbReference type="EMBL" id="MJIL01000052">
    <property type="protein sequence ID" value="OLQ79046.1"/>
    <property type="molecule type" value="Genomic_DNA"/>
</dbReference>